<organism evidence="2 3">
    <name type="scientific">Botrimarina hoheduenensis</name>
    <dbReference type="NCBI Taxonomy" id="2528000"/>
    <lineage>
        <taxon>Bacteria</taxon>
        <taxon>Pseudomonadati</taxon>
        <taxon>Planctomycetota</taxon>
        <taxon>Planctomycetia</taxon>
        <taxon>Pirellulales</taxon>
        <taxon>Lacipirellulaceae</taxon>
        <taxon>Botrimarina</taxon>
    </lineage>
</organism>
<dbReference type="EMBL" id="SJPH01000008">
    <property type="protein sequence ID" value="TWT41523.1"/>
    <property type="molecule type" value="Genomic_DNA"/>
</dbReference>
<evidence type="ECO:0000313" key="3">
    <source>
        <dbReference type="Proteomes" id="UP000318995"/>
    </source>
</evidence>
<dbReference type="OrthoDB" id="292589at2"/>
<feature type="region of interest" description="Disordered" evidence="1">
    <location>
        <begin position="333"/>
        <end position="358"/>
    </location>
</feature>
<keyword evidence="3" id="KW-1185">Reference proteome</keyword>
<reference evidence="2 3" key="1">
    <citation type="submission" date="2019-02" db="EMBL/GenBank/DDBJ databases">
        <title>Deep-cultivation of Planctomycetes and their phenomic and genomic characterization uncovers novel biology.</title>
        <authorList>
            <person name="Wiegand S."/>
            <person name="Jogler M."/>
            <person name="Boedeker C."/>
            <person name="Pinto D."/>
            <person name="Vollmers J."/>
            <person name="Rivas-Marin E."/>
            <person name="Kohn T."/>
            <person name="Peeters S.H."/>
            <person name="Heuer A."/>
            <person name="Rast P."/>
            <person name="Oberbeckmann S."/>
            <person name="Bunk B."/>
            <person name="Jeske O."/>
            <person name="Meyerdierks A."/>
            <person name="Storesund J.E."/>
            <person name="Kallscheuer N."/>
            <person name="Luecker S."/>
            <person name="Lage O.M."/>
            <person name="Pohl T."/>
            <person name="Merkel B.J."/>
            <person name="Hornburger P."/>
            <person name="Mueller R.-W."/>
            <person name="Bruemmer F."/>
            <person name="Labrenz M."/>
            <person name="Spormann A.M."/>
            <person name="Op Den Camp H."/>
            <person name="Overmann J."/>
            <person name="Amann R."/>
            <person name="Jetten M.S.M."/>
            <person name="Mascher T."/>
            <person name="Medema M.H."/>
            <person name="Devos D.P."/>
            <person name="Kaster A.-K."/>
            <person name="Ovreas L."/>
            <person name="Rohde M."/>
            <person name="Galperin M.Y."/>
            <person name="Jogler C."/>
        </authorList>
    </citation>
    <scope>NUCLEOTIDE SEQUENCE [LARGE SCALE GENOMIC DNA]</scope>
    <source>
        <strain evidence="2 3">Pla111</strain>
    </source>
</reference>
<evidence type="ECO:0000256" key="1">
    <source>
        <dbReference type="SAM" id="MobiDB-lite"/>
    </source>
</evidence>
<comment type="caution">
    <text evidence="2">The sequence shown here is derived from an EMBL/GenBank/DDBJ whole genome shotgun (WGS) entry which is preliminary data.</text>
</comment>
<protein>
    <submittedName>
        <fullName evidence="2">Uncharacterized protein</fullName>
    </submittedName>
</protein>
<dbReference type="Proteomes" id="UP000318995">
    <property type="component" value="Unassembled WGS sequence"/>
</dbReference>
<evidence type="ECO:0000313" key="2">
    <source>
        <dbReference type="EMBL" id="TWT41523.1"/>
    </source>
</evidence>
<proteinExistence type="predicted"/>
<sequence>MHQAASNTVADSLNALASALASLYEDSRHLSADFDFGGFVFPSDDEGDVWTYGIITPQGDANWRGGWPNWVPKILHRKDWRYRLDEAMFSVQEYAEERNLNKPDFPQPIKQTFQALFNGKAPEWMGYRKCESSEPCLCFREKYSELETAITSVEYSLRAASPEWIRAVDSLGARNWRERLLRKVIDPLKYSPSYFEDDRKPFNYPSTSRQYLELSRGLAPVKSWAKGLGELRSYIKDAEACRYVGLVQPVGGSSQTVTSARDESEDAVSLQPAQQKAWASYLLAEAKIGLGRTDRETYDWLAECDAELFVGPLADYELPSCDTWQRQLRAARKHFGGQKNQPRASRPSGGSIVLASEI</sequence>
<dbReference type="RefSeq" id="WP_146575113.1">
    <property type="nucleotide sequence ID" value="NZ_SJPH01000008.1"/>
</dbReference>
<gene>
    <name evidence="2" type="ORF">Pla111_28990</name>
</gene>
<dbReference type="AlphaFoldDB" id="A0A5C5VTR3"/>
<name>A0A5C5VTR3_9BACT</name>
<accession>A0A5C5VTR3</accession>